<feature type="compositionally biased region" description="Basic residues" evidence="8">
    <location>
        <begin position="262"/>
        <end position="278"/>
    </location>
</feature>
<gene>
    <name evidence="12" type="ORF">LFTS_01109</name>
</gene>
<dbReference type="EMBL" id="LT966316">
    <property type="protein sequence ID" value="SOU92482.1"/>
    <property type="molecule type" value="Genomic_DNA"/>
</dbReference>
<evidence type="ECO:0000256" key="6">
    <source>
        <dbReference type="ARBA" id="ARBA00023125"/>
    </source>
</evidence>
<evidence type="ECO:0000256" key="7">
    <source>
        <dbReference type="ARBA" id="ARBA00023172"/>
    </source>
</evidence>
<comment type="similarity">
    <text evidence="2">In the N-terminal section; belongs to the transposase 2 family.</text>
</comment>
<feature type="domain" description="Cas12f1-like TNB" evidence="10">
    <location>
        <begin position="351"/>
        <end position="417"/>
    </location>
</feature>
<reference evidence="12" key="1">
    <citation type="submission" date="2017-12" db="EMBL/GenBank/DDBJ databases">
        <authorList>
            <consortium name="SysMetEx"/>
        </authorList>
    </citation>
    <scope>NUCLEOTIDE SEQUENCE</scope>
    <source>
        <strain evidence="12">Pb_238</strain>
    </source>
</reference>
<accession>A0A2I2MFR3</accession>
<dbReference type="GO" id="GO:0003677">
    <property type="term" value="F:DNA binding"/>
    <property type="evidence" value="ECO:0007669"/>
    <property type="project" value="UniProtKB-KW"/>
</dbReference>
<comment type="similarity">
    <text evidence="1">In the C-terminal section; belongs to the transposase 35 family.</text>
</comment>
<dbReference type="InterPro" id="IPR021027">
    <property type="entry name" value="Transposase_put_HTH"/>
</dbReference>
<keyword evidence="3" id="KW-0815">Transposition</keyword>
<dbReference type="GO" id="GO:0032196">
    <property type="term" value="P:transposition"/>
    <property type="evidence" value="ECO:0007669"/>
    <property type="project" value="UniProtKB-KW"/>
</dbReference>
<keyword evidence="4" id="KW-0479">Metal-binding</keyword>
<evidence type="ECO:0000256" key="5">
    <source>
        <dbReference type="ARBA" id="ARBA00022833"/>
    </source>
</evidence>
<dbReference type="PANTHER" id="PTHR30405:SF11">
    <property type="entry name" value="RNA-GUIDED DNA ENDONUCLEASE RV2885C-RELATED"/>
    <property type="match status" value="1"/>
</dbReference>
<keyword evidence="7" id="KW-0233">DNA recombination</keyword>
<evidence type="ECO:0000259" key="10">
    <source>
        <dbReference type="Pfam" id="PF07282"/>
    </source>
</evidence>
<evidence type="ECO:0000256" key="1">
    <source>
        <dbReference type="ARBA" id="ARBA00008761"/>
    </source>
</evidence>
<feature type="domain" description="Probable transposase IS891/IS1136/IS1341" evidence="9">
    <location>
        <begin position="204"/>
        <end position="324"/>
    </location>
</feature>
<dbReference type="AlphaFoldDB" id="A0A2I2MFR3"/>
<dbReference type="NCBIfam" id="NF040570">
    <property type="entry name" value="guided_TnpB"/>
    <property type="match status" value="1"/>
</dbReference>
<keyword evidence="6" id="KW-0238">DNA-binding</keyword>
<dbReference type="InterPro" id="IPR010095">
    <property type="entry name" value="Cas12f1-like_TNB"/>
</dbReference>
<dbReference type="Pfam" id="PF07282">
    <property type="entry name" value="Cas12f1-like_TNB"/>
    <property type="match status" value="1"/>
</dbReference>
<dbReference type="InterPro" id="IPR001959">
    <property type="entry name" value="Transposase"/>
</dbReference>
<dbReference type="InterPro" id="IPR051399">
    <property type="entry name" value="RNA-guided_DNA_endo/Transpos"/>
</dbReference>
<dbReference type="Pfam" id="PF12323">
    <property type="entry name" value="HTH_OrfB_IS605"/>
    <property type="match status" value="1"/>
</dbReference>
<dbReference type="GO" id="GO:0046872">
    <property type="term" value="F:metal ion binding"/>
    <property type="evidence" value="ECO:0007669"/>
    <property type="project" value="UniProtKB-KW"/>
</dbReference>
<organism evidence="12">
    <name type="scientific">Leptospirillum ferriphilum</name>
    <dbReference type="NCBI Taxonomy" id="178606"/>
    <lineage>
        <taxon>Bacteria</taxon>
        <taxon>Pseudomonadati</taxon>
        <taxon>Nitrospirota</taxon>
        <taxon>Nitrospiria</taxon>
        <taxon>Nitrospirales</taxon>
        <taxon>Nitrospiraceae</taxon>
        <taxon>Leptospirillum</taxon>
    </lineage>
</organism>
<proteinExistence type="inferred from homology"/>
<feature type="region of interest" description="Disordered" evidence="8">
    <location>
        <begin position="259"/>
        <end position="278"/>
    </location>
</feature>
<evidence type="ECO:0000256" key="2">
    <source>
        <dbReference type="ARBA" id="ARBA00011044"/>
    </source>
</evidence>
<evidence type="ECO:0000256" key="4">
    <source>
        <dbReference type="ARBA" id="ARBA00022723"/>
    </source>
</evidence>
<sequence length="448" mass="50458">MAGKDSADGRAVHALAFGAGFSGIIPDMKRMKAFKFRLVPTPEQETLLSRHAGCVRFVWNKALDLQTRRLDAGIPLLSYGDMAKLLTLWRSSEEYGFLALGPVHPQQQTLKNLDRALWEALDKTNPKRFPRFKRKGEGDSLRYPDPLQIKIDLATRDPQGRNLLPRIFLPKVGWVKVRVSRDIEGDLRNATVTRTAGRWAVSLQTEREIPEPEIRTRPEVGVDLGVAFFASTSDGFRIHPSPDLSMAMKAAKKKLVWEQRKLSRKDRKGPKSQNFRKQKIRVARAHERVANMRLDFLHKASTTVGETQAVVYVEDLKIRNMTRSARGTKESPGRNVRQKSGLNRSILSQGWGTFLSLLAYKLERRGGRLVQVDPRNTSRTCFACGHIAAENRPDQTAFRCVSCGYEDHADTNAAKNILRAGHARCACSPGQPGEFVALPFSRRINPRE</sequence>
<evidence type="ECO:0000259" key="9">
    <source>
        <dbReference type="Pfam" id="PF01385"/>
    </source>
</evidence>
<dbReference type="PANTHER" id="PTHR30405">
    <property type="entry name" value="TRANSPOSASE"/>
    <property type="match status" value="1"/>
</dbReference>
<keyword evidence="5" id="KW-0862">Zinc</keyword>
<evidence type="ECO:0000259" key="11">
    <source>
        <dbReference type="Pfam" id="PF12323"/>
    </source>
</evidence>
<feature type="domain" description="Transposase putative helix-turn-helix" evidence="11">
    <location>
        <begin position="28"/>
        <end position="71"/>
    </location>
</feature>
<dbReference type="GO" id="GO:0006310">
    <property type="term" value="P:DNA recombination"/>
    <property type="evidence" value="ECO:0007669"/>
    <property type="project" value="UniProtKB-KW"/>
</dbReference>
<evidence type="ECO:0000313" key="12">
    <source>
        <dbReference type="EMBL" id="SOU92482.1"/>
    </source>
</evidence>
<protein>
    <submittedName>
        <fullName evidence="12">Putative transposase</fullName>
    </submittedName>
</protein>
<name>A0A2I2MFR3_9BACT</name>
<evidence type="ECO:0000256" key="3">
    <source>
        <dbReference type="ARBA" id="ARBA00022578"/>
    </source>
</evidence>
<evidence type="ECO:0000256" key="8">
    <source>
        <dbReference type="SAM" id="MobiDB-lite"/>
    </source>
</evidence>
<dbReference type="Pfam" id="PF01385">
    <property type="entry name" value="OrfB_IS605"/>
    <property type="match status" value="1"/>
</dbReference>